<feature type="non-terminal residue" evidence="1">
    <location>
        <position position="33"/>
    </location>
</feature>
<protein>
    <submittedName>
        <fullName evidence="1">Uncharacterized protein</fullName>
    </submittedName>
</protein>
<name>X1E9D9_9ZZZZ</name>
<reference evidence="1" key="1">
    <citation type="journal article" date="2014" name="Front. Microbiol.">
        <title>High frequency of phylogenetically diverse reductive dehalogenase-homologous genes in deep subseafloor sedimentary metagenomes.</title>
        <authorList>
            <person name="Kawai M."/>
            <person name="Futagami T."/>
            <person name="Toyoda A."/>
            <person name="Takaki Y."/>
            <person name="Nishi S."/>
            <person name="Hori S."/>
            <person name="Arai W."/>
            <person name="Tsubouchi T."/>
            <person name="Morono Y."/>
            <person name="Uchiyama I."/>
            <person name="Ito T."/>
            <person name="Fujiyama A."/>
            <person name="Inagaki F."/>
            <person name="Takami H."/>
        </authorList>
    </citation>
    <scope>NUCLEOTIDE SEQUENCE</scope>
    <source>
        <strain evidence="1">Expedition CK06-06</strain>
    </source>
</reference>
<sequence>MIGFHDRSENPELADLDAKPLNIFVIGDDEISG</sequence>
<proteinExistence type="predicted"/>
<gene>
    <name evidence="1" type="ORF">S01H4_54519</name>
</gene>
<dbReference type="AlphaFoldDB" id="X1E9D9"/>
<organism evidence="1">
    <name type="scientific">marine sediment metagenome</name>
    <dbReference type="NCBI Taxonomy" id="412755"/>
    <lineage>
        <taxon>unclassified sequences</taxon>
        <taxon>metagenomes</taxon>
        <taxon>ecological metagenomes</taxon>
    </lineage>
</organism>
<dbReference type="EMBL" id="BART01031383">
    <property type="protein sequence ID" value="GAH13779.1"/>
    <property type="molecule type" value="Genomic_DNA"/>
</dbReference>
<evidence type="ECO:0000313" key="1">
    <source>
        <dbReference type="EMBL" id="GAH13779.1"/>
    </source>
</evidence>
<accession>X1E9D9</accession>
<comment type="caution">
    <text evidence="1">The sequence shown here is derived from an EMBL/GenBank/DDBJ whole genome shotgun (WGS) entry which is preliminary data.</text>
</comment>